<dbReference type="InterPro" id="IPR027417">
    <property type="entry name" value="P-loop_NTPase"/>
</dbReference>
<dbReference type="InterPro" id="IPR006935">
    <property type="entry name" value="Helicase/UvrB_N"/>
</dbReference>
<feature type="domain" description="Helicase ATP-binding" evidence="1">
    <location>
        <begin position="172"/>
        <end position="343"/>
    </location>
</feature>
<dbReference type="CDD" id="cd17926">
    <property type="entry name" value="DEXHc_RE"/>
    <property type="match status" value="1"/>
</dbReference>
<dbReference type="Gene3D" id="3.40.50.300">
    <property type="entry name" value="P-loop containing nucleotide triphosphate hydrolases"/>
    <property type="match status" value="2"/>
</dbReference>
<dbReference type="eggNOG" id="COG1061">
    <property type="taxonomic scope" value="Bacteria"/>
</dbReference>
<dbReference type="GO" id="GO:0016787">
    <property type="term" value="F:hydrolase activity"/>
    <property type="evidence" value="ECO:0007669"/>
    <property type="project" value="InterPro"/>
</dbReference>
<protein>
    <submittedName>
        <fullName evidence="2">Type III restriction enzyme, res subunit</fullName>
    </submittedName>
</protein>
<proteinExistence type="predicted"/>
<dbReference type="EMBL" id="CP000319">
    <property type="protein sequence ID" value="ABE62785.1"/>
    <property type="molecule type" value="Genomic_DNA"/>
</dbReference>
<evidence type="ECO:0000259" key="1">
    <source>
        <dbReference type="PROSITE" id="PS51192"/>
    </source>
</evidence>
<dbReference type="PROSITE" id="PS51192">
    <property type="entry name" value="HELICASE_ATP_BIND_1"/>
    <property type="match status" value="1"/>
</dbReference>
<organism evidence="2 3">
    <name type="scientific">Nitrobacter hamburgensis (strain DSM 10229 / NCIMB 13809 / X14)</name>
    <dbReference type="NCBI Taxonomy" id="323097"/>
    <lineage>
        <taxon>Bacteria</taxon>
        <taxon>Pseudomonadati</taxon>
        <taxon>Pseudomonadota</taxon>
        <taxon>Alphaproteobacteria</taxon>
        <taxon>Hyphomicrobiales</taxon>
        <taxon>Nitrobacteraceae</taxon>
        <taxon>Nitrobacter</taxon>
    </lineage>
</organism>
<dbReference type="Proteomes" id="UP000001953">
    <property type="component" value="Chromosome"/>
</dbReference>
<dbReference type="PANTHER" id="PTHR47396:SF1">
    <property type="entry name" value="ATP-DEPENDENT HELICASE IRC3-RELATED"/>
    <property type="match status" value="1"/>
</dbReference>
<dbReference type="InterPro" id="IPR050742">
    <property type="entry name" value="Helicase_Restrict-Modif_Enz"/>
</dbReference>
<dbReference type="GO" id="GO:0003677">
    <property type="term" value="F:DNA binding"/>
    <property type="evidence" value="ECO:0007669"/>
    <property type="project" value="InterPro"/>
</dbReference>
<dbReference type="GO" id="GO:0005524">
    <property type="term" value="F:ATP binding"/>
    <property type="evidence" value="ECO:0007669"/>
    <property type="project" value="InterPro"/>
</dbReference>
<dbReference type="GO" id="GO:0005829">
    <property type="term" value="C:cytosol"/>
    <property type="evidence" value="ECO:0007669"/>
    <property type="project" value="TreeGrafter"/>
</dbReference>
<dbReference type="RefSeq" id="WP_011510465.1">
    <property type="nucleotide sequence ID" value="NC_007964.1"/>
</dbReference>
<dbReference type="Pfam" id="PF04851">
    <property type="entry name" value="ResIII"/>
    <property type="match status" value="1"/>
</dbReference>
<evidence type="ECO:0000313" key="3">
    <source>
        <dbReference type="Proteomes" id="UP000001953"/>
    </source>
</evidence>
<dbReference type="PANTHER" id="PTHR47396">
    <property type="entry name" value="TYPE I RESTRICTION ENZYME ECOKI R PROTEIN"/>
    <property type="match status" value="1"/>
</dbReference>
<dbReference type="SMART" id="SM00487">
    <property type="entry name" value="DEXDc"/>
    <property type="match status" value="1"/>
</dbReference>
<dbReference type="SUPFAM" id="SSF52540">
    <property type="entry name" value="P-loop containing nucleoside triphosphate hydrolases"/>
    <property type="match status" value="1"/>
</dbReference>
<sequence>MLELGEPHNDDSEAPDKVIPTGAALHLPEIEYQQKHRIGRRFCLIAPARIATVHEVTTIPVSVRSSVELYHLGDGDRIVVVEKPLASIPDGITAVLVRRTDGTGRWQWHKKLADFEDRMHSNASAVAASIEASWKDCFRFRTEEADADGIVAPGNEGLRPPQIGALHSIGAHWSIFPNETATVVMPTGTGKTETMLCTVINYRRGPTLVAVPSNALRVQTLGKFRSLGLLRFLKLIDEDIHNPIVSVITKEPTTEEDLDLIRGANVVIGVMASLGADSSEPMFEKIAALVGSLFVDEAHHVASRTWANFRAHFRQHHILQFTATPFRQDGKLVDGRVIFNYPLAAAQRDGYFKPIRFLPVSEIDEEQSDLAIAEEAVKALRNDLASGLNHRLMARCAKIPRGAQIKDIYARIAPEMNPIVVHSEMTDSIISDALSNVRDATSRIVICVNMLGEGFDLPELKIAALHDLHKSLPVLLQFTGRFTRSSGQRIGDATVIANIADPRVSTKLERLYSENADWNSILSEESSKAAREHAELIEFLKTSQSLVEESDVSELRISQSLLRPKFSTIVFRCQVFSPKRFQAGLPESVTVHAAWYNPDAKLVFFVCRKEERVRWSRGKKILDRQWNLFVLFHDEEKRLLHISSSDKDSMHDGLAKAVGGQERIQGEDVFRCLGGINRLIFSNIGVRKHGRRNMSFAMYTGADVQDALTITETSNATKSNMDGRGWENGSLVTPGCSAKGRVWSKAQGTIPQLVKWAVPVGRKLIDPAIDASLILKNVLIPTEVKGSFPSETVLSVEWPPELLKLSDEKFFVTNGVVEIPGTFCEWEHDEENSMSAELVFRLVSISGEIDAVVKLTFDDAEGYRFTIDRTLTIKVGQREEPLQEYLDGYPLLVRYVDLKELEGNLLYAQNQPLDIDIDDRSLIGWDWPASQVDITVESIWKKGSERPRSVQAFVAEYYRNEDFELIFNDDDAGEAADLICLKETDEHIRLVLVHCKFSGGLTEGKRVKDVVEVSSQAVRSAVWRGNFNSLNRHMLARQKLTGSGNVNRSRFIVGNNTVLSSIVKKSRLKPIDFQVVIAQPGVKQSDLSQSQRSVLGSAISFLKQTVDVDLKIICSK</sequence>
<dbReference type="CDD" id="cd18785">
    <property type="entry name" value="SF2_C"/>
    <property type="match status" value="1"/>
</dbReference>
<gene>
    <name evidence="2" type="ordered locus">Nham_1985</name>
</gene>
<dbReference type="HOGENOM" id="CLU_011686_0_0_5"/>
<dbReference type="Pfam" id="PF00271">
    <property type="entry name" value="Helicase_C"/>
    <property type="match status" value="1"/>
</dbReference>
<reference evidence="2 3" key="1">
    <citation type="submission" date="2006-03" db="EMBL/GenBank/DDBJ databases">
        <title>Complete sequence of chromosome of Nitrobacter hamburgensis X14.</title>
        <authorList>
            <consortium name="US DOE Joint Genome Institute"/>
            <person name="Copeland A."/>
            <person name="Lucas S."/>
            <person name="Lapidus A."/>
            <person name="Barry K."/>
            <person name="Detter J.C."/>
            <person name="Glavina del Rio T."/>
            <person name="Hammon N."/>
            <person name="Israni S."/>
            <person name="Dalin E."/>
            <person name="Tice H."/>
            <person name="Pitluck S."/>
            <person name="Chain P."/>
            <person name="Malfatti S."/>
            <person name="Shin M."/>
            <person name="Vergez L."/>
            <person name="Schmutz J."/>
            <person name="Larimer F."/>
            <person name="Land M."/>
            <person name="Hauser L."/>
            <person name="Kyrpides N."/>
            <person name="Ivanova N."/>
            <person name="Ward B."/>
            <person name="Arp D."/>
            <person name="Klotz M."/>
            <person name="Stein L."/>
            <person name="O'Mullan G."/>
            <person name="Starkenburg S."/>
            <person name="Sayavedra L."/>
            <person name="Poret-Peterson A.T."/>
            <person name="Gentry M.E."/>
            <person name="Bruce D."/>
            <person name="Richardson P."/>
        </authorList>
    </citation>
    <scope>NUCLEOTIDE SEQUENCE [LARGE SCALE GENOMIC DNA]</scope>
    <source>
        <strain evidence="3">DSM 10229 / NCIMB 13809 / X14</strain>
    </source>
</reference>
<dbReference type="SMART" id="SM00490">
    <property type="entry name" value="HELICc"/>
    <property type="match status" value="1"/>
</dbReference>
<dbReference type="AlphaFoldDB" id="Q1QLW2"/>
<dbReference type="KEGG" id="nha:Nham_1985"/>
<dbReference type="OrthoDB" id="5194627at2"/>
<dbReference type="InterPro" id="IPR014001">
    <property type="entry name" value="Helicase_ATP-bd"/>
</dbReference>
<name>Q1QLW2_NITHX</name>
<dbReference type="InterPro" id="IPR001650">
    <property type="entry name" value="Helicase_C-like"/>
</dbReference>
<dbReference type="STRING" id="323097.Nham_1985"/>
<evidence type="ECO:0000313" key="2">
    <source>
        <dbReference type="EMBL" id="ABE62785.1"/>
    </source>
</evidence>
<keyword evidence="3" id="KW-1185">Reference proteome</keyword>
<accession>Q1QLW2</accession>